<evidence type="ECO:0000313" key="3">
    <source>
        <dbReference type="Proteomes" id="UP000799766"/>
    </source>
</evidence>
<dbReference type="AlphaFoldDB" id="A0A6A6NMM5"/>
<protein>
    <submittedName>
        <fullName evidence="2">S-adenosyl-L-methionine-dependent methyltransferase</fullName>
    </submittedName>
</protein>
<keyword evidence="3" id="KW-1185">Reference proteome</keyword>
<feature type="domain" description="Methyltransferase type 11" evidence="1">
    <location>
        <begin position="56"/>
        <end position="161"/>
    </location>
</feature>
<keyword evidence="2" id="KW-0489">Methyltransferase</keyword>
<dbReference type="GO" id="GO:0008757">
    <property type="term" value="F:S-adenosylmethionine-dependent methyltransferase activity"/>
    <property type="evidence" value="ECO:0007669"/>
    <property type="project" value="InterPro"/>
</dbReference>
<dbReference type="InterPro" id="IPR013216">
    <property type="entry name" value="Methyltransf_11"/>
</dbReference>
<dbReference type="Proteomes" id="UP000799766">
    <property type="component" value="Unassembled WGS sequence"/>
</dbReference>
<evidence type="ECO:0000313" key="2">
    <source>
        <dbReference type="EMBL" id="KAF2452982.1"/>
    </source>
</evidence>
<evidence type="ECO:0000259" key="1">
    <source>
        <dbReference type="Pfam" id="PF08241"/>
    </source>
</evidence>
<dbReference type="InterPro" id="IPR029063">
    <property type="entry name" value="SAM-dependent_MTases_sf"/>
</dbReference>
<keyword evidence="2" id="KW-0808">Transferase</keyword>
<dbReference type="SUPFAM" id="SSF53335">
    <property type="entry name" value="S-adenosyl-L-methionine-dependent methyltransferases"/>
    <property type="match status" value="1"/>
</dbReference>
<sequence length="300" mass="32962">MSGDFATPSEIFVPRQATPISPEVYHYLTQDGTVRVAAHIFSNMLPPLPADAIIHDVGCGSGEAIEGLMRSGPPPSIKIYASDFDTNMVAACRAKAAREGWPLAGRPEEAIRHLDAANLAGVPDAAFTHAIINMVLHGLPEGEPEKAAKELYRTLRSGGVGVVTTGRRTLGIPTIARTSQATRGKGVQLKFPMDDMVKWESGERLKECLVSGGFRPEDIKLDKCQSVMWLDDFKKWTNALWSLLGRRAGDNDWMQEDEDKWDEALDFLMKQIQESDLAEQEADGRWKVSFIGNVAIATKP</sequence>
<reference evidence="2" key="1">
    <citation type="journal article" date="2020" name="Stud. Mycol.">
        <title>101 Dothideomycetes genomes: a test case for predicting lifestyles and emergence of pathogens.</title>
        <authorList>
            <person name="Haridas S."/>
            <person name="Albert R."/>
            <person name="Binder M."/>
            <person name="Bloem J."/>
            <person name="Labutti K."/>
            <person name="Salamov A."/>
            <person name="Andreopoulos B."/>
            <person name="Baker S."/>
            <person name="Barry K."/>
            <person name="Bills G."/>
            <person name="Bluhm B."/>
            <person name="Cannon C."/>
            <person name="Castanera R."/>
            <person name="Culley D."/>
            <person name="Daum C."/>
            <person name="Ezra D."/>
            <person name="Gonzalez J."/>
            <person name="Henrissat B."/>
            <person name="Kuo A."/>
            <person name="Liang C."/>
            <person name="Lipzen A."/>
            <person name="Lutzoni F."/>
            <person name="Magnuson J."/>
            <person name="Mondo S."/>
            <person name="Nolan M."/>
            <person name="Ohm R."/>
            <person name="Pangilinan J."/>
            <person name="Park H.-J."/>
            <person name="Ramirez L."/>
            <person name="Alfaro M."/>
            <person name="Sun H."/>
            <person name="Tritt A."/>
            <person name="Yoshinaga Y."/>
            <person name="Zwiers L.-H."/>
            <person name="Turgeon B."/>
            <person name="Goodwin S."/>
            <person name="Spatafora J."/>
            <person name="Crous P."/>
            <person name="Grigoriev I."/>
        </authorList>
    </citation>
    <scope>NUCLEOTIDE SEQUENCE</scope>
    <source>
        <strain evidence="2">ATCC 16933</strain>
    </source>
</reference>
<organism evidence="2 3">
    <name type="scientific">Lineolata rhizophorae</name>
    <dbReference type="NCBI Taxonomy" id="578093"/>
    <lineage>
        <taxon>Eukaryota</taxon>
        <taxon>Fungi</taxon>
        <taxon>Dikarya</taxon>
        <taxon>Ascomycota</taxon>
        <taxon>Pezizomycotina</taxon>
        <taxon>Dothideomycetes</taxon>
        <taxon>Dothideomycetes incertae sedis</taxon>
        <taxon>Lineolatales</taxon>
        <taxon>Lineolataceae</taxon>
        <taxon>Lineolata</taxon>
    </lineage>
</organism>
<proteinExistence type="predicted"/>
<dbReference type="GO" id="GO:0032259">
    <property type="term" value="P:methylation"/>
    <property type="evidence" value="ECO:0007669"/>
    <property type="project" value="UniProtKB-KW"/>
</dbReference>
<dbReference type="Gene3D" id="3.40.50.150">
    <property type="entry name" value="Vaccinia Virus protein VP39"/>
    <property type="match status" value="1"/>
</dbReference>
<dbReference type="OrthoDB" id="2013972at2759"/>
<dbReference type="EMBL" id="MU001701">
    <property type="protein sequence ID" value="KAF2452982.1"/>
    <property type="molecule type" value="Genomic_DNA"/>
</dbReference>
<gene>
    <name evidence="2" type="ORF">BDY21DRAFT_367389</name>
</gene>
<dbReference type="Pfam" id="PF08241">
    <property type="entry name" value="Methyltransf_11"/>
    <property type="match status" value="1"/>
</dbReference>
<accession>A0A6A6NMM5</accession>
<dbReference type="CDD" id="cd02440">
    <property type="entry name" value="AdoMet_MTases"/>
    <property type="match status" value="1"/>
</dbReference>
<name>A0A6A6NMM5_9PEZI</name>